<dbReference type="InterPro" id="IPR045155">
    <property type="entry name" value="Beta-lactam_cat"/>
</dbReference>
<gene>
    <name evidence="2" type="ORF">ACFSCY_09095</name>
</gene>
<dbReference type="Pfam" id="PF13354">
    <property type="entry name" value="Beta-lactamase2"/>
    <property type="match status" value="1"/>
</dbReference>
<dbReference type="Gene3D" id="3.40.710.10">
    <property type="entry name" value="DD-peptidase/beta-lactamase superfamily"/>
    <property type="match status" value="1"/>
</dbReference>
<dbReference type="EMBL" id="JBHUCP010000005">
    <property type="protein sequence ID" value="MFD1529594.1"/>
    <property type="molecule type" value="Genomic_DNA"/>
</dbReference>
<evidence type="ECO:0000313" key="2">
    <source>
        <dbReference type="EMBL" id="MFD1529594.1"/>
    </source>
</evidence>
<dbReference type="InterPro" id="IPR000871">
    <property type="entry name" value="Beta-lactam_class-A"/>
</dbReference>
<feature type="domain" description="Beta-lactamase class A catalytic" evidence="1">
    <location>
        <begin position="29"/>
        <end position="253"/>
    </location>
</feature>
<evidence type="ECO:0000313" key="3">
    <source>
        <dbReference type="Proteomes" id="UP001597145"/>
    </source>
</evidence>
<dbReference type="GO" id="GO:0016787">
    <property type="term" value="F:hydrolase activity"/>
    <property type="evidence" value="ECO:0007669"/>
    <property type="project" value="UniProtKB-KW"/>
</dbReference>
<organism evidence="2 3">
    <name type="scientific">Pseudonocardia aurantiaca</name>
    <dbReference type="NCBI Taxonomy" id="75290"/>
    <lineage>
        <taxon>Bacteria</taxon>
        <taxon>Bacillati</taxon>
        <taxon>Actinomycetota</taxon>
        <taxon>Actinomycetes</taxon>
        <taxon>Pseudonocardiales</taxon>
        <taxon>Pseudonocardiaceae</taxon>
        <taxon>Pseudonocardia</taxon>
    </lineage>
</organism>
<evidence type="ECO:0000259" key="1">
    <source>
        <dbReference type="Pfam" id="PF13354"/>
    </source>
</evidence>
<proteinExistence type="predicted"/>
<dbReference type="PANTHER" id="PTHR35333:SF4">
    <property type="entry name" value="SLR0121 PROTEIN"/>
    <property type="match status" value="1"/>
</dbReference>
<dbReference type="RefSeq" id="WP_343981683.1">
    <property type="nucleotide sequence ID" value="NZ_BAAAJG010000015.1"/>
</dbReference>
<dbReference type="InterPro" id="IPR012338">
    <property type="entry name" value="Beta-lactam/transpept-like"/>
</dbReference>
<sequence length="307" mass="32700">MIDDDLAGTKDVVGAIAELAERFSGQLAVSAVDLSTGERVDWRPDVVMPTASVIKEPILLALLRAAEAGRLDLDTRVTLRESERVGGSGVLKVFGGGLQPTVRDVATLMINVSDNTATNKVLDLLGGPEPVNVAMAELGLNTIRLHNFVDFEVIGEDVRRLGEASVRELCELGRLIATRQAFSPTVSATAEEILSTQQYLDQAMRYTLANPYARELGLAAPLTVASKTGFFTGTRVDAGIVRFGTGGGFTYAMANHEAADTSFLPEAEGSVLNGLVGRLLVEHWWPADAGPPPVVPTAYEVLRQGAQ</sequence>
<dbReference type="SUPFAM" id="SSF56601">
    <property type="entry name" value="beta-lactamase/transpeptidase-like"/>
    <property type="match status" value="1"/>
</dbReference>
<dbReference type="PANTHER" id="PTHR35333">
    <property type="entry name" value="BETA-LACTAMASE"/>
    <property type="match status" value="1"/>
</dbReference>
<keyword evidence="2" id="KW-0378">Hydrolase</keyword>
<name>A0ABW4FH33_9PSEU</name>
<dbReference type="PRINTS" id="PR00118">
    <property type="entry name" value="BLACTAMASEA"/>
</dbReference>
<protein>
    <submittedName>
        <fullName evidence="2">Serine hydrolase</fullName>
    </submittedName>
</protein>
<accession>A0ABW4FH33</accession>
<comment type="caution">
    <text evidence="2">The sequence shown here is derived from an EMBL/GenBank/DDBJ whole genome shotgun (WGS) entry which is preliminary data.</text>
</comment>
<keyword evidence="3" id="KW-1185">Reference proteome</keyword>
<reference evidence="3" key="1">
    <citation type="journal article" date="2019" name="Int. J. Syst. Evol. Microbiol.">
        <title>The Global Catalogue of Microorganisms (GCM) 10K type strain sequencing project: providing services to taxonomists for standard genome sequencing and annotation.</title>
        <authorList>
            <consortium name="The Broad Institute Genomics Platform"/>
            <consortium name="The Broad Institute Genome Sequencing Center for Infectious Disease"/>
            <person name="Wu L."/>
            <person name="Ma J."/>
        </authorList>
    </citation>
    <scope>NUCLEOTIDE SEQUENCE [LARGE SCALE GENOMIC DNA]</scope>
    <source>
        <strain evidence="3">JCM 12165</strain>
    </source>
</reference>
<dbReference type="Proteomes" id="UP001597145">
    <property type="component" value="Unassembled WGS sequence"/>
</dbReference>